<accession>A0A2T5I515</accession>
<organism evidence="1 2">
    <name type="scientific">Nitrosomonas oligotropha</name>
    <dbReference type="NCBI Taxonomy" id="42354"/>
    <lineage>
        <taxon>Bacteria</taxon>
        <taxon>Pseudomonadati</taxon>
        <taxon>Pseudomonadota</taxon>
        <taxon>Betaproteobacteria</taxon>
        <taxon>Nitrosomonadales</taxon>
        <taxon>Nitrosomonadaceae</taxon>
        <taxon>Nitrosomonas</taxon>
    </lineage>
</organism>
<dbReference type="AlphaFoldDB" id="A0A2T5I515"/>
<gene>
    <name evidence="1" type="ORF">C8R26_101212</name>
</gene>
<sequence length="31" mass="3655">MTQYIFLYSVEARNLESTECENKPVIKIDGY</sequence>
<name>A0A2T5I515_9PROT</name>
<proteinExistence type="predicted"/>
<dbReference type="Proteomes" id="UP000244128">
    <property type="component" value="Unassembled WGS sequence"/>
</dbReference>
<protein>
    <submittedName>
        <fullName evidence="1">Uncharacterized protein</fullName>
    </submittedName>
</protein>
<comment type="caution">
    <text evidence="1">The sequence shown here is derived from an EMBL/GenBank/DDBJ whole genome shotgun (WGS) entry which is preliminary data.</text>
</comment>
<reference evidence="1 2" key="1">
    <citation type="submission" date="2018-04" db="EMBL/GenBank/DDBJ databases">
        <title>Active sludge and wastewater microbial communities from Klosterneuburg, Austria.</title>
        <authorList>
            <person name="Wagner M."/>
        </authorList>
    </citation>
    <scope>NUCLEOTIDE SEQUENCE [LARGE SCALE GENOMIC DNA]</scope>
    <source>
        <strain evidence="1 2">Nm49</strain>
    </source>
</reference>
<evidence type="ECO:0000313" key="2">
    <source>
        <dbReference type="Proteomes" id="UP000244128"/>
    </source>
</evidence>
<dbReference type="EMBL" id="QAOI01000001">
    <property type="protein sequence ID" value="PTQ78896.1"/>
    <property type="molecule type" value="Genomic_DNA"/>
</dbReference>
<evidence type="ECO:0000313" key="1">
    <source>
        <dbReference type="EMBL" id="PTQ78896.1"/>
    </source>
</evidence>